<evidence type="ECO:0000256" key="8">
    <source>
        <dbReference type="SAM" id="SignalP"/>
    </source>
</evidence>
<evidence type="ECO:0000256" key="6">
    <source>
        <dbReference type="ARBA" id="ARBA00023087"/>
    </source>
</evidence>
<dbReference type="EMBL" id="JAFFZM010000001">
    <property type="protein sequence ID" value="MBO8197024.1"/>
    <property type="molecule type" value="Genomic_DNA"/>
</dbReference>
<evidence type="ECO:0000313" key="11">
    <source>
        <dbReference type="Proteomes" id="UP000721954"/>
    </source>
</evidence>
<dbReference type="PROSITE" id="PS51884">
    <property type="entry name" value="CHAPLIN"/>
    <property type="match status" value="1"/>
</dbReference>
<comment type="caution">
    <text evidence="10">The sequence shown here is derived from an EMBL/GenBank/DDBJ whole genome shotgun (WGS) entry which is preliminary data.</text>
</comment>
<evidence type="ECO:0000256" key="7">
    <source>
        <dbReference type="PROSITE-ProRule" id="PRU01232"/>
    </source>
</evidence>
<evidence type="ECO:0000256" key="5">
    <source>
        <dbReference type="ARBA" id="ARBA00022889"/>
    </source>
</evidence>
<organism evidence="10 11">
    <name type="scientific">Streptomyces smyrnaeus</name>
    <dbReference type="NCBI Taxonomy" id="1387713"/>
    <lineage>
        <taxon>Bacteria</taxon>
        <taxon>Bacillati</taxon>
        <taxon>Actinomycetota</taxon>
        <taxon>Actinomycetes</taxon>
        <taxon>Kitasatosporales</taxon>
        <taxon>Streptomycetaceae</taxon>
        <taxon>Streptomyces</taxon>
    </lineage>
</organism>
<name>A0ABS3XNQ0_9ACTN</name>
<dbReference type="Proteomes" id="UP000721954">
    <property type="component" value="Unassembled WGS sequence"/>
</dbReference>
<keyword evidence="11" id="KW-1185">Reference proteome</keyword>
<keyword evidence="2" id="KW-0134">Cell wall</keyword>
<comment type="subcellular location">
    <subcellularLocation>
        <location evidence="1">Secreted</location>
        <location evidence="1">Cell wall</location>
    </subcellularLocation>
</comment>
<evidence type="ECO:0000313" key="10">
    <source>
        <dbReference type="EMBL" id="MBO8197024.1"/>
    </source>
</evidence>
<reference evidence="10 11" key="1">
    <citation type="submission" date="2021-02" db="EMBL/GenBank/DDBJ databases">
        <title>Streptomyces spirodelae sp. nov., isolated from duckweed.</title>
        <authorList>
            <person name="Saimee Y."/>
            <person name="Duangmal K."/>
        </authorList>
    </citation>
    <scope>NUCLEOTIDE SEQUENCE [LARGE SCALE GENOMIC DNA]</scope>
    <source>
        <strain evidence="10 11">DSM 42105</strain>
    </source>
</reference>
<keyword evidence="3" id="KW-0964">Secreted</keyword>
<evidence type="ECO:0000259" key="9">
    <source>
        <dbReference type="PROSITE" id="PS51884"/>
    </source>
</evidence>
<feature type="chain" id="PRO_5046817332" evidence="8">
    <location>
        <begin position="27"/>
        <end position="78"/>
    </location>
</feature>
<dbReference type="GeneID" id="96257292"/>
<keyword evidence="4 8" id="KW-0732">Signal</keyword>
<dbReference type="Pfam" id="PF03777">
    <property type="entry name" value="ChpA-C"/>
    <property type="match status" value="1"/>
</dbReference>
<feature type="domain" description="Chaplin" evidence="9">
    <location>
        <begin position="37"/>
        <end position="77"/>
    </location>
</feature>
<feature type="signal peptide" evidence="8">
    <location>
        <begin position="1"/>
        <end position="26"/>
    </location>
</feature>
<evidence type="ECO:0000256" key="4">
    <source>
        <dbReference type="ARBA" id="ARBA00022729"/>
    </source>
</evidence>
<evidence type="ECO:0000256" key="2">
    <source>
        <dbReference type="ARBA" id="ARBA00022512"/>
    </source>
</evidence>
<proteinExistence type="predicted"/>
<accession>A0ABS3XNQ0</accession>
<gene>
    <name evidence="10" type="ORF">JW613_01660</name>
</gene>
<keyword evidence="6 7" id="KW-0034">Amyloid</keyword>
<keyword evidence="5" id="KW-0130">Cell adhesion</keyword>
<protein>
    <submittedName>
        <fullName evidence="10">Chaplin</fullName>
    </submittedName>
</protein>
<sequence length="78" mass="7348">MRIRTAVAASGLAATAVLGGATAAAADSGAQGGASHSPGAISGNVVQVPLHVPVQLCGNTINIVGLVNPAFGNACVAD</sequence>
<evidence type="ECO:0000256" key="3">
    <source>
        <dbReference type="ARBA" id="ARBA00022525"/>
    </source>
</evidence>
<evidence type="ECO:0000256" key="1">
    <source>
        <dbReference type="ARBA" id="ARBA00004191"/>
    </source>
</evidence>
<dbReference type="RefSeq" id="WP_209208877.1">
    <property type="nucleotide sequence ID" value="NZ_JAFFZM010000001.1"/>
</dbReference>
<dbReference type="InterPro" id="IPR005528">
    <property type="entry name" value="ChpA-H"/>
</dbReference>